<keyword evidence="3" id="KW-1185">Reference proteome</keyword>
<evidence type="ECO:0000313" key="3">
    <source>
        <dbReference type="Proteomes" id="UP000324233"/>
    </source>
</evidence>
<dbReference type="AlphaFoldDB" id="A0A5B9WD71"/>
<proteinExistence type="predicted"/>
<accession>A0A5B9WD71</accession>
<sequence length="186" mass="20833">MSLSRVYFTCRRCGQHAHAPDDRLGLDGFVSPHAQRLLCTLGADWSFERCARHLRDVAGLVVCDNTVRKICDRHGGLMRAWQRDDPEAARPFREAEGDVEFQTDGTCVNTTGGWREVRSSIFARRRRGEPVLDLDDWDEQRIPAPHVRVATAAIRTSAALGPQWRRSAARPGLKRTDELTALADGA</sequence>
<name>A0A5B9WD71_9BACT</name>
<dbReference type="KEGG" id="agv:OJF2_72220"/>
<dbReference type="RefSeq" id="WP_148598043.1">
    <property type="nucleotide sequence ID" value="NZ_CP042997.1"/>
</dbReference>
<evidence type="ECO:0000256" key="1">
    <source>
        <dbReference type="SAM" id="MobiDB-lite"/>
    </source>
</evidence>
<evidence type="ECO:0000313" key="2">
    <source>
        <dbReference type="EMBL" id="QEH38618.1"/>
    </source>
</evidence>
<gene>
    <name evidence="2" type="ORF">OJF2_72220</name>
</gene>
<dbReference type="OrthoDB" id="255036at2"/>
<dbReference type="EMBL" id="CP042997">
    <property type="protein sequence ID" value="QEH38618.1"/>
    <property type="molecule type" value="Genomic_DNA"/>
</dbReference>
<reference evidence="2 3" key="1">
    <citation type="submission" date="2019-08" db="EMBL/GenBank/DDBJ databases">
        <title>Deep-cultivation of Planctomycetes and their phenomic and genomic characterization uncovers novel biology.</title>
        <authorList>
            <person name="Wiegand S."/>
            <person name="Jogler M."/>
            <person name="Boedeker C."/>
            <person name="Pinto D."/>
            <person name="Vollmers J."/>
            <person name="Rivas-Marin E."/>
            <person name="Kohn T."/>
            <person name="Peeters S.H."/>
            <person name="Heuer A."/>
            <person name="Rast P."/>
            <person name="Oberbeckmann S."/>
            <person name="Bunk B."/>
            <person name="Jeske O."/>
            <person name="Meyerdierks A."/>
            <person name="Storesund J.E."/>
            <person name="Kallscheuer N."/>
            <person name="Luecker S."/>
            <person name="Lage O.M."/>
            <person name="Pohl T."/>
            <person name="Merkel B.J."/>
            <person name="Hornburger P."/>
            <person name="Mueller R.-W."/>
            <person name="Bruemmer F."/>
            <person name="Labrenz M."/>
            <person name="Spormann A.M."/>
            <person name="Op den Camp H."/>
            <person name="Overmann J."/>
            <person name="Amann R."/>
            <person name="Jetten M.S.M."/>
            <person name="Mascher T."/>
            <person name="Medema M.H."/>
            <person name="Devos D.P."/>
            <person name="Kaster A.-K."/>
            <person name="Ovreas L."/>
            <person name="Rohde M."/>
            <person name="Galperin M.Y."/>
            <person name="Jogler C."/>
        </authorList>
    </citation>
    <scope>NUCLEOTIDE SEQUENCE [LARGE SCALE GENOMIC DNA]</scope>
    <source>
        <strain evidence="2 3">OJF2</strain>
    </source>
</reference>
<protein>
    <submittedName>
        <fullName evidence="2">Uncharacterized protein</fullName>
    </submittedName>
</protein>
<dbReference type="Proteomes" id="UP000324233">
    <property type="component" value="Chromosome"/>
</dbReference>
<organism evidence="2 3">
    <name type="scientific">Aquisphaera giovannonii</name>
    <dbReference type="NCBI Taxonomy" id="406548"/>
    <lineage>
        <taxon>Bacteria</taxon>
        <taxon>Pseudomonadati</taxon>
        <taxon>Planctomycetota</taxon>
        <taxon>Planctomycetia</taxon>
        <taxon>Isosphaerales</taxon>
        <taxon>Isosphaeraceae</taxon>
        <taxon>Aquisphaera</taxon>
    </lineage>
</organism>
<feature type="region of interest" description="Disordered" evidence="1">
    <location>
        <begin position="165"/>
        <end position="186"/>
    </location>
</feature>